<comment type="catalytic activity">
    <reaction evidence="7 8">
        <text>cytidine(34) in tRNA(Ile2) + L-lysine + ATP = lysidine(34) in tRNA(Ile2) + AMP + diphosphate + H(+)</text>
        <dbReference type="Rhea" id="RHEA:43744"/>
        <dbReference type="Rhea" id="RHEA-COMP:10625"/>
        <dbReference type="Rhea" id="RHEA-COMP:10670"/>
        <dbReference type="ChEBI" id="CHEBI:15378"/>
        <dbReference type="ChEBI" id="CHEBI:30616"/>
        <dbReference type="ChEBI" id="CHEBI:32551"/>
        <dbReference type="ChEBI" id="CHEBI:33019"/>
        <dbReference type="ChEBI" id="CHEBI:82748"/>
        <dbReference type="ChEBI" id="CHEBI:83665"/>
        <dbReference type="ChEBI" id="CHEBI:456215"/>
        <dbReference type="EC" id="6.3.4.19"/>
    </reaction>
</comment>
<dbReference type="CDD" id="cd01992">
    <property type="entry name" value="TilS_N"/>
    <property type="match status" value="1"/>
</dbReference>
<evidence type="ECO:0000313" key="10">
    <source>
        <dbReference type="EMBL" id="EAT15176.1"/>
    </source>
</evidence>
<dbReference type="InterPro" id="IPR012795">
    <property type="entry name" value="tRNA_Ile_lys_synt_N"/>
</dbReference>
<keyword evidence="2 8" id="KW-0963">Cytoplasm</keyword>
<evidence type="ECO:0000259" key="9">
    <source>
        <dbReference type="SMART" id="SM00977"/>
    </source>
</evidence>
<dbReference type="AlphaFoldDB" id="Q1JY20"/>
<keyword evidence="3 8" id="KW-0436">Ligase</keyword>
<evidence type="ECO:0000256" key="8">
    <source>
        <dbReference type="HAMAP-Rule" id="MF_01161"/>
    </source>
</evidence>
<dbReference type="HAMAP" id="MF_01161">
    <property type="entry name" value="tRNA_Ile_lys_synt"/>
    <property type="match status" value="1"/>
</dbReference>
<evidence type="ECO:0000256" key="6">
    <source>
        <dbReference type="ARBA" id="ARBA00022840"/>
    </source>
</evidence>
<name>Q1JY20_DESA6</name>
<dbReference type="InterPro" id="IPR014729">
    <property type="entry name" value="Rossmann-like_a/b/a_fold"/>
</dbReference>
<dbReference type="InterPro" id="IPR012094">
    <property type="entry name" value="tRNA_Ile_lys_synt"/>
</dbReference>
<comment type="similarity">
    <text evidence="8">Belongs to the tRNA(Ile)-lysidine synthase family.</text>
</comment>
<keyword evidence="4 8" id="KW-0819">tRNA processing</keyword>
<dbReference type="Gene3D" id="3.40.50.620">
    <property type="entry name" value="HUPs"/>
    <property type="match status" value="1"/>
</dbReference>
<dbReference type="Pfam" id="PF01171">
    <property type="entry name" value="ATP_bind_3"/>
    <property type="match status" value="1"/>
</dbReference>
<dbReference type="GO" id="GO:0032267">
    <property type="term" value="F:tRNA(Ile)-lysidine synthase activity"/>
    <property type="evidence" value="ECO:0007669"/>
    <property type="project" value="UniProtKB-EC"/>
</dbReference>
<dbReference type="SUPFAM" id="SSF52402">
    <property type="entry name" value="Adenine nucleotide alpha hydrolases-like"/>
    <property type="match status" value="1"/>
</dbReference>
<dbReference type="GO" id="GO:0005524">
    <property type="term" value="F:ATP binding"/>
    <property type="evidence" value="ECO:0007669"/>
    <property type="project" value="UniProtKB-KW"/>
</dbReference>
<dbReference type="InterPro" id="IPR012796">
    <property type="entry name" value="Lysidine-tRNA-synth_C"/>
</dbReference>
<dbReference type="GO" id="GO:0005737">
    <property type="term" value="C:cytoplasm"/>
    <property type="evidence" value="ECO:0007669"/>
    <property type="project" value="UniProtKB-SubCell"/>
</dbReference>
<comment type="function">
    <text evidence="8">Ligates lysine onto the cytidine present at position 34 of the AUA codon-specific tRNA(Ile) that contains the anticodon CAU, in an ATP-dependent manner. Cytidine is converted to lysidine, thus changing the amino acid specificity of the tRNA from methionine to isoleucine.</text>
</comment>
<dbReference type="PANTHER" id="PTHR43033">
    <property type="entry name" value="TRNA(ILE)-LYSIDINE SYNTHASE-RELATED"/>
    <property type="match status" value="1"/>
</dbReference>
<dbReference type="OrthoDB" id="9807403at2"/>
<proteinExistence type="inferred from homology"/>
<protein>
    <recommendedName>
        <fullName evidence="8">tRNA(Ile)-lysidine synthase</fullName>
        <ecNumber evidence="8">6.3.4.19</ecNumber>
    </recommendedName>
    <alternativeName>
        <fullName evidence="8">tRNA(Ile)-2-lysyl-cytidine synthase</fullName>
    </alternativeName>
    <alternativeName>
        <fullName evidence="8">tRNA(Ile)-lysidine synthetase</fullName>
    </alternativeName>
</protein>
<dbReference type="NCBIfam" id="TIGR02433">
    <property type="entry name" value="lysidine_TilS_C"/>
    <property type="match status" value="1"/>
</dbReference>
<dbReference type="EC" id="6.3.4.19" evidence="8"/>
<sequence length="415" mass="47702">MAGQHHFDVVVAHLDHGLRDESADDALFVQELAARLDLRFFKRRVEVGGLAQRNRWGLEEAGREARRAFLSEVADQVGGAVIALAHHRDDQSETVLMHLARGCGVGGLAGMRWQEGKYIRPMLSICRNEINAFLQRHRLEWREDDSNRNERFKRNLIRHQVLPALTRYNQQTVRHIAELAEKVAVEEAYWQQQLDDWLGHHACEQQGQWQVACLALCDCHPALRHRLLRELLARVRGTTRGLGGGHVFELDRQLFSPAPQWQMDLPCCWAARRYDHLVFRREAPVPAATVDMVINGPGRYRVDGQRTLLVKRGTSDSCEAPAVWFSDQQIDFPLRLRSFQPGDRIQMADSAGHKKLKALFAEHRWTNEARQRALVLECRGEILWVPELRQRCCLPISRDTKSGFVLHVLKAKDKI</sequence>
<keyword evidence="11" id="KW-1185">Reference proteome</keyword>
<dbReference type="InterPro" id="IPR015262">
    <property type="entry name" value="tRNA_Ile_lys_synt_subst-bd"/>
</dbReference>
<reference evidence="10" key="2">
    <citation type="submission" date="2006-05" db="EMBL/GenBank/DDBJ databases">
        <title>Sequencing of the draft genome and assembly of Desulfuromonas acetoxidans DSM 684.</title>
        <authorList>
            <consortium name="US DOE Joint Genome Institute (JGI-PGF)"/>
            <person name="Copeland A."/>
            <person name="Lucas S."/>
            <person name="Lapidus A."/>
            <person name="Barry K."/>
            <person name="Detter J.C."/>
            <person name="Glavina del Rio T."/>
            <person name="Hammon N."/>
            <person name="Israni S."/>
            <person name="Dalin E."/>
            <person name="Tice H."/>
            <person name="Bruce D."/>
            <person name="Pitluck S."/>
            <person name="Richardson P."/>
        </authorList>
    </citation>
    <scope>NUCLEOTIDE SEQUENCE [LARGE SCALE GENOMIC DNA]</scope>
    <source>
        <strain evidence="10">DSM 684</strain>
    </source>
</reference>
<dbReference type="InterPro" id="IPR011063">
    <property type="entry name" value="TilS/TtcA_N"/>
</dbReference>
<gene>
    <name evidence="8" type="primary">tilS</name>
    <name evidence="10" type="ORF">Dace_0546</name>
</gene>
<dbReference type="RefSeq" id="WP_006001447.1">
    <property type="nucleotide sequence ID" value="NZ_AAEW02000013.1"/>
</dbReference>
<feature type="domain" description="Lysidine-tRNA(Ile) synthetase C-terminal" evidence="9">
    <location>
        <begin position="334"/>
        <end position="406"/>
    </location>
</feature>
<dbReference type="Proteomes" id="UP000005695">
    <property type="component" value="Unassembled WGS sequence"/>
</dbReference>
<keyword evidence="5" id="KW-0547">Nucleotide-binding</keyword>
<dbReference type="EMBL" id="AAEW02000013">
    <property type="protein sequence ID" value="EAT15176.1"/>
    <property type="molecule type" value="Genomic_DNA"/>
</dbReference>
<dbReference type="PANTHER" id="PTHR43033:SF1">
    <property type="entry name" value="TRNA(ILE)-LYSIDINE SYNTHASE-RELATED"/>
    <property type="match status" value="1"/>
</dbReference>
<dbReference type="Pfam" id="PF11734">
    <property type="entry name" value="TilS_C"/>
    <property type="match status" value="1"/>
</dbReference>
<dbReference type="SUPFAM" id="SSF56037">
    <property type="entry name" value="PheT/TilS domain"/>
    <property type="match status" value="1"/>
</dbReference>
<dbReference type="Pfam" id="PF09179">
    <property type="entry name" value="TilS"/>
    <property type="match status" value="1"/>
</dbReference>
<comment type="subcellular location">
    <subcellularLocation>
        <location evidence="1 8">Cytoplasm</location>
    </subcellularLocation>
</comment>
<reference evidence="10" key="1">
    <citation type="submission" date="2006-05" db="EMBL/GenBank/DDBJ databases">
        <title>Annotation of the draft genome assembly of Desulfuromonas acetoxidans DSM 684.</title>
        <authorList>
            <consortium name="US DOE Joint Genome Institute (JGI-ORNL)"/>
            <person name="Larimer F."/>
            <person name="Land M."/>
            <person name="Hauser L."/>
        </authorList>
    </citation>
    <scope>NUCLEOTIDE SEQUENCE [LARGE SCALE GENOMIC DNA]</scope>
    <source>
        <strain evidence="10">DSM 684</strain>
    </source>
</reference>
<keyword evidence="6" id="KW-0067">ATP-binding</keyword>
<dbReference type="NCBIfam" id="TIGR02432">
    <property type="entry name" value="lysidine_TilS_N"/>
    <property type="match status" value="1"/>
</dbReference>
<evidence type="ECO:0000256" key="1">
    <source>
        <dbReference type="ARBA" id="ARBA00004496"/>
    </source>
</evidence>
<organism evidence="10 11">
    <name type="scientific">Desulfuromonas acetoxidans (strain DSM 684 / 11070)</name>
    <dbReference type="NCBI Taxonomy" id="281689"/>
    <lineage>
        <taxon>Bacteria</taxon>
        <taxon>Pseudomonadati</taxon>
        <taxon>Thermodesulfobacteriota</taxon>
        <taxon>Desulfuromonadia</taxon>
        <taxon>Desulfuromonadales</taxon>
        <taxon>Desulfuromonadaceae</taxon>
        <taxon>Desulfuromonas</taxon>
    </lineage>
</organism>
<dbReference type="SMART" id="SM00977">
    <property type="entry name" value="TilS_C"/>
    <property type="match status" value="1"/>
</dbReference>
<evidence type="ECO:0000256" key="4">
    <source>
        <dbReference type="ARBA" id="ARBA00022694"/>
    </source>
</evidence>
<accession>Q1JY20</accession>
<comment type="caution">
    <text evidence="8">Lacks conserved residue(s) required for the propagation of feature annotation.</text>
</comment>
<evidence type="ECO:0000256" key="7">
    <source>
        <dbReference type="ARBA" id="ARBA00048539"/>
    </source>
</evidence>
<comment type="caution">
    <text evidence="10">The sequence shown here is derived from an EMBL/GenBank/DDBJ whole genome shotgun (WGS) entry which is preliminary data.</text>
</comment>
<evidence type="ECO:0000256" key="3">
    <source>
        <dbReference type="ARBA" id="ARBA00022598"/>
    </source>
</evidence>
<evidence type="ECO:0000313" key="11">
    <source>
        <dbReference type="Proteomes" id="UP000005695"/>
    </source>
</evidence>
<evidence type="ECO:0000256" key="5">
    <source>
        <dbReference type="ARBA" id="ARBA00022741"/>
    </source>
</evidence>
<evidence type="ECO:0000256" key="2">
    <source>
        <dbReference type="ARBA" id="ARBA00022490"/>
    </source>
</evidence>
<dbReference type="GO" id="GO:0006400">
    <property type="term" value="P:tRNA modification"/>
    <property type="evidence" value="ECO:0007669"/>
    <property type="project" value="UniProtKB-UniRule"/>
</dbReference>